<gene>
    <name evidence="6" type="ORF">HSEST_0332</name>
</gene>
<dbReference type="InterPro" id="IPR058674">
    <property type="entry name" value="DUF8054_N"/>
</dbReference>
<feature type="domain" description="DUF8054" evidence="3">
    <location>
        <begin position="7"/>
        <end position="81"/>
    </location>
</feature>
<proteinExistence type="predicted"/>
<feature type="compositionally biased region" description="Basic and acidic residues" evidence="1">
    <location>
        <begin position="84"/>
        <end position="93"/>
    </location>
</feature>
<keyword evidence="7" id="KW-1185">Reference proteome</keyword>
<feature type="transmembrane region" description="Helical" evidence="2">
    <location>
        <begin position="29"/>
        <end position="60"/>
    </location>
</feature>
<dbReference type="InterPro" id="IPR058775">
    <property type="entry name" value="DUF8054_M"/>
</dbReference>
<evidence type="ECO:0000259" key="3">
    <source>
        <dbReference type="Pfam" id="PF26236"/>
    </source>
</evidence>
<dbReference type="Proteomes" id="UP000663292">
    <property type="component" value="Chromosome"/>
</dbReference>
<dbReference type="Pfam" id="PF26237">
    <property type="entry name" value="DUF8054_C"/>
    <property type="match status" value="1"/>
</dbReference>
<dbReference type="InterPro" id="IPR058675">
    <property type="entry name" value="DUF8054_C"/>
</dbReference>
<keyword evidence="2" id="KW-1133">Transmembrane helix</keyword>
<feature type="domain" description="DUF8054" evidence="4">
    <location>
        <begin position="221"/>
        <end position="264"/>
    </location>
</feature>
<protein>
    <submittedName>
        <fullName evidence="6">Membrane associated protein with Zn zinger domain</fullName>
    </submittedName>
</protein>
<dbReference type="RefSeq" id="WP_229121830.1">
    <property type="nucleotide sequence ID" value="NZ_CP064791.1"/>
</dbReference>
<organism evidence="6 7">
    <name type="scientific">Halapricum desulfuricans</name>
    <dbReference type="NCBI Taxonomy" id="2841257"/>
    <lineage>
        <taxon>Archaea</taxon>
        <taxon>Methanobacteriati</taxon>
        <taxon>Methanobacteriota</taxon>
        <taxon>Stenosarchaea group</taxon>
        <taxon>Halobacteria</taxon>
        <taxon>Halobacteriales</taxon>
        <taxon>Haloarculaceae</taxon>
        <taxon>Halapricum</taxon>
    </lineage>
</organism>
<reference evidence="6 7" key="1">
    <citation type="submission" date="2020-11" db="EMBL/GenBank/DDBJ databases">
        <title>Carbohydrate-dependent, anaerobic sulfur respiration: A novel catabolism in halophilic archaea.</title>
        <authorList>
            <person name="Sorokin D.Y."/>
            <person name="Messina E."/>
            <person name="Smedile F."/>
            <person name="La Cono V."/>
            <person name="Hallsworth J.E."/>
            <person name="Yakimov M.M."/>
        </authorList>
    </citation>
    <scope>NUCLEOTIDE SEQUENCE [LARGE SCALE GENOMIC DNA]</scope>
    <source>
        <strain evidence="6 7">HSR-Est</strain>
    </source>
</reference>
<evidence type="ECO:0000256" key="2">
    <source>
        <dbReference type="SAM" id="Phobius"/>
    </source>
</evidence>
<accession>A0A897NM93</accession>
<evidence type="ECO:0000313" key="7">
    <source>
        <dbReference type="Proteomes" id="UP000663292"/>
    </source>
</evidence>
<dbReference type="Pfam" id="PF26236">
    <property type="entry name" value="DUF8054_N"/>
    <property type="match status" value="1"/>
</dbReference>
<keyword evidence="2" id="KW-0812">Transmembrane</keyword>
<dbReference type="AlphaFoldDB" id="A0A897NM93"/>
<keyword evidence="2" id="KW-0472">Membrane</keyword>
<feature type="domain" description="DUF8054" evidence="5">
    <location>
        <begin position="112"/>
        <end position="216"/>
    </location>
</feature>
<sequence length="266" mass="28548">MSQFPLLDRLRRPEYTGENRCRPCTAVNLGIIAVVGAVIAVWSAVAAVLAVAVGLAVLALRGYVVPGTPRFAPRLVEPLPLDFGHSEPPRETDALSDVGDGTDGPDPGAILESLVAAGVIQDDGEQLFLNDAFREAWTDRMATLRSADESELLTRVEDASPVDVEAQLHDDHVLLAGGQDVWLRRAVAIAETAAVEALEDWELSPDVRALAARPLRNFLRTCPVCGGPVRESTRKNCCGGTSSVYENPEQPVLACEDCETVVIELD</sequence>
<dbReference type="Pfam" id="PF26238">
    <property type="entry name" value="DUF8054_M"/>
    <property type="match status" value="1"/>
</dbReference>
<name>A0A897NM93_9EURY</name>
<evidence type="ECO:0000259" key="4">
    <source>
        <dbReference type="Pfam" id="PF26237"/>
    </source>
</evidence>
<feature type="region of interest" description="Disordered" evidence="1">
    <location>
        <begin position="82"/>
        <end position="103"/>
    </location>
</feature>
<evidence type="ECO:0000256" key="1">
    <source>
        <dbReference type="SAM" id="MobiDB-lite"/>
    </source>
</evidence>
<dbReference type="EMBL" id="CP064791">
    <property type="protein sequence ID" value="QSG13882.1"/>
    <property type="molecule type" value="Genomic_DNA"/>
</dbReference>
<evidence type="ECO:0000259" key="5">
    <source>
        <dbReference type="Pfam" id="PF26238"/>
    </source>
</evidence>
<evidence type="ECO:0000313" key="6">
    <source>
        <dbReference type="EMBL" id="QSG13882.1"/>
    </source>
</evidence>
<dbReference type="GeneID" id="68856969"/>